<feature type="region of interest" description="Disordered" evidence="1">
    <location>
        <begin position="200"/>
        <end position="277"/>
    </location>
</feature>
<organism evidence="2 3">
    <name type="scientific">Trametes cubensis</name>
    <dbReference type="NCBI Taxonomy" id="1111947"/>
    <lineage>
        <taxon>Eukaryota</taxon>
        <taxon>Fungi</taxon>
        <taxon>Dikarya</taxon>
        <taxon>Basidiomycota</taxon>
        <taxon>Agaricomycotina</taxon>
        <taxon>Agaricomycetes</taxon>
        <taxon>Polyporales</taxon>
        <taxon>Polyporaceae</taxon>
        <taxon>Trametes</taxon>
    </lineage>
</organism>
<gene>
    <name evidence="2" type="ORF">ONZ51_g9832</name>
</gene>
<feature type="compositionally biased region" description="Basic and acidic residues" evidence="1">
    <location>
        <begin position="223"/>
        <end position="232"/>
    </location>
</feature>
<keyword evidence="3" id="KW-1185">Reference proteome</keyword>
<evidence type="ECO:0000313" key="3">
    <source>
        <dbReference type="Proteomes" id="UP001215151"/>
    </source>
</evidence>
<feature type="compositionally biased region" description="Polar residues" evidence="1">
    <location>
        <begin position="150"/>
        <end position="167"/>
    </location>
</feature>
<feature type="compositionally biased region" description="Polar residues" evidence="1">
    <location>
        <begin position="102"/>
        <end position="128"/>
    </location>
</feature>
<feature type="region of interest" description="Disordered" evidence="1">
    <location>
        <begin position="87"/>
        <end position="179"/>
    </location>
</feature>
<proteinExistence type="predicted"/>
<dbReference type="Proteomes" id="UP001215151">
    <property type="component" value="Unassembled WGS sequence"/>
</dbReference>
<evidence type="ECO:0000256" key="1">
    <source>
        <dbReference type="SAM" id="MobiDB-lite"/>
    </source>
</evidence>
<dbReference type="AlphaFoldDB" id="A0AAD7X6Z7"/>
<protein>
    <submittedName>
        <fullName evidence="2">Uncharacterized protein</fullName>
    </submittedName>
</protein>
<name>A0AAD7X6Z7_9APHY</name>
<sequence length="277" mass="30499">MLSRFDTLPVISVDKQRERSNGDYILAPALSHSPTELLNQAAKQFPDLPSKSVERTMSAMVRECEPEWANWDDEEDVGLLDDELNDEQSDLSAQSAPLKKNGTPQRLATTSGLSQSSEHMSTQDSFSQFVREWESGPANSLEHAPPPKFLTSTMSPASYHSSQSGSGQDVGIEEEQMDRVSTTIRMKDIFDVENWLNSQRYATPAPSSPPASSSAKTPVRRQTGMDDLRKQFTQDAASLGCAPSSLSSDMNPAGERPPAATPRRSRRIQGRKLGRDI</sequence>
<evidence type="ECO:0000313" key="2">
    <source>
        <dbReference type="EMBL" id="KAJ8464096.1"/>
    </source>
</evidence>
<feature type="compositionally biased region" description="Low complexity" evidence="1">
    <location>
        <begin position="202"/>
        <end position="217"/>
    </location>
</feature>
<reference evidence="2" key="1">
    <citation type="submission" date="2022-11" db="EMBL/GenBank/DDBJ databases">
        <title>Genome Sequence of Cubamyces cubensis.</title>
        <authorList>
            <person name="Buettner E."/>
        </authorList>
    </citation>
    <scope>NUCLEOTIDE SEQUENCE</scope>
    <source>
        <strain evidence="2">MPL-01</strain>
    </source>
</reference>
<accession>A0AAD7X6Z7</accession>
<feature type="compositionally biased region" description="Basic residues" evidence="1">
    <location>
        <begin position="263"/>
        <end position="277"/>
    </location>
</feature>
<dbReference type="EMBL" id="JAPEVG010000353">
    <property type="protein sequence ID" value="KAJ8464096.1"/>
    <property type="molecule type" value="Genomic_DNA"/>
</dbReference>
<comment type="caution">
    <text evidence="2">The sequence shown here is derived from an EMBL/GenBank/DDBJ whole genome shotgun (WGS) entry which is preliminary data.</text>
</comment>